<dbReference type="Proteomes" id="UP000887565">
    <property type="component" value="Unplaced"/>
</dbReference>
<feature type="compositionally biased region" description="Basic residues" evidence="1">
    <location>
        <begin position="62"/>
        <end position="79"/>
    </location>
</feature>
<dbReference type="WBParaSite" id="nRc.2.0.1.t41563-RA">
    <property type="protein sequence ID" value="nRc.2.0.1.t41563-RA"/>
    <property type="gene ID" value="nRc.2.0.1.g41563"/>
</dbReference>
<feature type="region of interest" description="Disordered" evidence="1">
    <location>
        <begin position="36"/>
        <end position="94"/>
    </location>
</feature>
<proteinExistence type="predicted"/>
<evidence type="ECO:0000256" key="1">
    <source>
        <dbReference type="SAM" id="MobiDB-lite"/>
    </source>
</evidence>
<organism evidence="2 3">
    <name type="scientific">Romanomermis culicivorax</name>
    <name type="common">Nematode worm</name>
    <dbReference type="NCBI Taxonomy" id="13658"/>
    <lineage>
        <taxon>Eukaryota</taxon>
        <taxon>Metazoa</taxon>
        <taxon>Ecdysozoa</taxon>
        <taxon>Nematoda</taxon>
        <taxon>Enoplea</taxon>
        <taxon>Dorylaimia</taxon>
        <taxon>Mermithida</taxon>
        <taxon>Mermithoidea</taxon>
        <taxon>Mermithidae</taxon>
        <taxon>Romanomermis</taxon>
    </lineage>
</organism>
<reference evidence="3" key="1">
    <citation type="submission" date="2022-11" db="UniProtKB">
        <authorList>
            <consortium name="WormBaseParasite"/>
        </authorList>
    </citation>
    <scope>IDENTIFICATION</scope>
</reference>
<accession>A0A915KS20</accession>
<name>A0A915KS20_ROMCU</name>
<keyword evidence="2" id="KW-1185">Reference proteome</keyword>
<sequence>MKMLRYIQYPGNDNLDEDTVKRRRLKLKEDVSSRRSFSKRVRDAKSKIHNNTNNKGRPLSFHSRHQSSLKTHKKTRPVHNKMTNNNEETNRYASNIDLPDACKTFT</sequence>
<evidence type="ECO:0000313" key="2">
    <source>
        <dbReference type="Proteomes" id="UP000887565"/>
    </source>
</evidence>
<dbReference type="AlphaFoldDB" id="A0A915KS20"/>
<protein>
    <submittedName>
        <fullName evidence="3">Uncharacterized protein</fullName>
    </submittedName>
</protein>
<feature type="compositionally biased region" description="Polar residues" evidence="1">
    <location>
        <begin position="81"/>
        <end position="93"/>
    </location>
</feature>
<evidence type="ECO:0000313" key="3">
    <source>
        <dbReference type="WBParaSite" id="nRc.2.0.1.t41563-RA"/>
    </source>
</evidence>